<organism evidence="2">
    <name type="scientific">Anopheles triannulatus</name>
    <dbReference type="NCBI Taxonomy" id="58253"/>
    <lineage>
        <taxon>Eukaryota</taxon>
        <taxon>Metazoa</taxon>
        <taxon>Ecdysozoa</taxon>
        <taxon>Arthropoda</taxon>
        <taxon>Hexapoda</taxon>
        <taxon>Insecta</taxon>
        <taxon>Pterygota</taxon>
        <taxon>Neoptera</taxon>
        <taxon>Endopterygota</taxon>
        <taxon>Diptera</taxon>
        <taxon>Nematocera</taxon>
        <taxon>Culicoidea</taxon>
        <taxon>Culicidae</taxon>
        <taxon>Anophelinae</taxon>
        <taxon>Anopheles</taxon>
    </lineage>
</organism>
<reference evidence="2" key="1">
    <citation type="submission" date="2018-01" db="EMBL/GenBank/DDBJ databases">
        <title>An insight into the sialome of Amazonian anophelines.</title>
        <authorList>
            <person name="Ribeiro J.M."/>
            <person name="Scarpassa V."/>
            <person name="Calvo E."/>
        </authorList>
    </citation>
    <scope>NUCLEOTIDE SEQUENCE</scope>
    <source>
        <tissue evidence="2">Salivary glands</tissue>
    </source>
</reference>
<protein>
    <submittedName>
        <fullName evidence="2">Putative secreted protein</fullName>
    </submittedName>
</protein>
<name>A0A2M4B4P0_9DIPT</name>
<feature type="signal peptide" evidence="1">
    <location>
        <begin position="1"/>
        <end position="15"/>
    </location>
</feature>
<accession>A0A2M4B4P0</accession>
<evidence type="ECO:0000313" key="2">
    <source>
        <dbReference type="EMBL" id="MBW48003.1"/>
    </source>
</evidence>
<evidence type="ECO:0000256" key="1">
    <source>
        <dbReference type="SAM" id="SignalP"/>
    </source>
</evidence>
<proteinExistence type="predicted"/>
<dbReference type="AlphaFoldDB" id="A0A2M4B4P0"/>
<dbReference type="EMBL" id="GGFK01014682">
    <property type="protein sequence ID" value="MBW48003.1"/>
    <property type="molecule type" value="Transcribed_RNA"/>
</dbReference>
<sequence>MQLPVLLLHLKVSSASAPIATIFNFKAPRRSWLASTITMLTGSTSSSSTITAWHGTGNDDFYFWAPSKPTSPPTGSGSS</sequence>
<feature type="chain" id="PRO_5014623672" evidence="1">
    <location>
        <begin position="16"/>
        <end position="79"/>
    </location>
</feature>
<keyword evidence="1" id="KW-0732">Signal</keyword>